<accession>K0R8E8</accession>
<comment type="caution">
    <text evidence="1">The sequence shown here is derived from an EMBL/GenBank/DDBJ whole genome shotgun (WGS) entry which is preliminary data.</text>
</comment>
<gene>
    <name evidence="1" type="ORF">THAOC_31336</name>
</gene>
<dbReference type="Proteomes" id="UP000266841">
    <property type="component" value="Unassembled WGS sequence"/>
</dbReference>
<evidence type="ECO:0000313" key="1">
    <source>
        <dbReference type="EMBL" id="EJK49753.1"/>
    </source>
</evidence>
<proteinExistence type="predicted"/>
<dbReference type="AlphaFoldDB" id="K0R8E8"/>
<name>K0R8E8_THAOC</name>
<sequence>MVVVGDVRLVSICVCLPDRFPGYRRCDASPNGKVCNNQRRIEECANGQRTLATARMLARGVWSNWSKIDRETEMLARGSGKV</sequence>
<evidence type="ECO:0000313" key="2">
    <source>
        <dbReference type="Proteomes" id="UP000266841"/>
    </source>
</evidence>
<organism evidence="1 2">
    <name type="scientific">Thalassiosira oceanica</name>
    <name type="common">Marine diatom</name>
    <dbReference type="NCBI Taxonomy" id="159749"/>
    <lineage>
        <taxon>Eukaryota</taxon>
        <taxon>Sar</taxon>
        <taxon>Stramenopiles</taxon>
        <taxon>Ochrophyta</taxon>
        <taxon>Bacillariophyta</taxon>
        <taxon>Coscinodiscophyceae</taxon>
        <taxon>Thalassiosirophycidae</taxon>
        <taxon>Thalassiosirales</taxon>
        <taxon>Thalassiosiraceae</taxon>
        <taxon>Thalassiosira</taxon>
    </lineage>
</organism>
<protein>
    <submittedName>
        <fullName evidence="1">Uncharacterized protein</fullName>
    </submittedName>
</protein>
<reference evidence="1 2" key="1">
    <citation type="journal article" date="2012" name="Genome Biol.">
        <title>Genome and low-iron response of an oceanic diatom adapted to chronic iron limitation.</title>
        <authorList>
            <person name="Lommer M."/>
            <person name="Specht M."/>
            <person name="Roy A.S."/>
            <person name="Kraemer L."/>
            <person name="Andreson R."/>
            <person name="Gutowska M.A."/>
            <person name="Wolf J."/>
            <person name="Bergner S.V."/>
            <person name="Schilhabel M.B."/>
            <person name="Klostermeier U.C."/>
            <person name="Beiko R.G."/>
            <person name="Rosenstiel P."/>
            <person name="Hippler M."/>
            <person name="Laroche J."/>
        </authorList>
    </citation>
    <scope>NUCLEOTIDE SEQUENCE [LARGE SCALE GENOMIC DNA]</scope>
    <source>
        <strain evidence="1 2">CCMP1005</strain>
    </source>
</reference>
<keyword evidence="2" id="KW-1185">Reference proteome</keyword>
<dbReference type="EMBL" id="AGNL01044462">
    <property type="protein sequence ID" value="EJK49753.1"/>
    <property type="molecule type" value="Genomic_DNA"/>
</dbReference>